<accession>A0A4C1TBR0</accession>
<dbReference type="Proteomes" id="UP000299102">
    <property type="component" value="Unassembled WGS sequence"/>
</dbReference>
<gene>
    <name evidence="2" type="ORF">EVAR_77704_1</name>
</gene>
<evidence type="ECO:0000313" key="2">
    <source>
        <dbReference type="EMBL" id="GBP11555.1"/>
    </source>
</evidence>
<dbReference type="EMBL" id="BGZK01000047">
    <property type="protein sequence ID" value="GBP11555.1"/>
    <property type="molecule type" value="Genomic_DNA"/>
</dbReference>
<feature type="region of interest" description="Disordered" evidence="1">
    <location>
        <begin position="210"/>
        <end position="284"/>
    </location>
</feature>
<organism evidence="2 3">
    <name type="scientific">Eumeta variegata</name>
    <name type="common">Bagworm moth</name>
    <name type="synonym">Eumeta japonica</name>
    <dbReference type="NCBI Taxonomy" id="151549"/>
    <lineage>
        <taxon>Eukaryota</taxon>
        <taxon>Metazoa</taxon>
        <taxon>Ecdysozoa</taxon>
        <taxon>Arthropoda</taxon>
        <taxon>Hexapoda</taxon>
        <taxon>Insecta</taxon>
        <taxon>Pterygota</taxon>
        <taxon>Neoptera</taxon>
        <taxon>Endopterygota</taxon>
        <taxon>Lepidoptera</taxon>
        <taxon>Glossata</taxon>
        <taxon>Ditrysia</taxon>
        <taxon>Tineoidea</taxon>
        <taxon>Psychidae</taxon>
        <taxon>Oiketicinae</taxon>
        <taxon>Eumeta</taxon>
    </lineage>
</organism>
<feature type="region of interest" description="Disordered" evidence="1">
    <location>
        <begin position="1"/>
        <end position="29"/>
    </location>
</feature>
<proteinExistence type="predicted"/>
<sequence>MAFSRGKRACKPPENRRSTPPMDTRNPRHVTGALPVSWIGIRYLMEKAVERRRGECFIYPNFHGSLARLYLINNTNDTRLTCTSPALRCARLANRTPSFQNGFRKSPARSARLRHAPPRVICEREMRLQTTTDAFGRPIIKNTTGDCSAASPLLRDSSDYRKIICKANSAGDAQVPPPALRVSTGGGDHLLSDGPYARLPLISPMERIKINRTPCASESTLSHRRSRTSSSHRRPRPRPPVPPRAGAGRRGCSRSEPKSPSRGSKAETERVRNEEQELESSQIEIRMKSGTAIKTMIETWTVDVRQCDVSTHRRRKVQSLRSRDCTRAVDDLCANRLLRKCDGTSASRPWLGYRPAGGSVKNRRDGRARPPRGFCAPDDSAPGFSAVIELFPAAAASRDFFPAVADVVPSSSGVTPVTLRPCRRVVLYNAVYYKKELSNGLRVRRSPESVQYVVSPSPKEKLGFAKAPQDPRLFVVRSAGDPCGPAAIRRFAHTRARVQFSRRKLTRSTFLGASASTGSCRRDGVMSYHFYNYLFRSFDAYQIRIRCR</sequence>
<evidence type="ECO:0000313" key="3">
    <source>
        <dbReference type="Proteomes" id="UP000299102"/>
    </source>
</evidence>
<evidence type="ECO:0000256" key="1">
    <source>
        <dbReference type="SAM" id="MobiDB-lite"/>
    </source>
</evidence>
<comment type="caution">
    <text evidence="2">The sequence shown here is derived from an EMBL/GenBank/DDBJ whole genome shotgun (WGS) entry which is preliminary data.</text>
</comment>
<protein>
    <submittedName>
        <fullName evidence="2">Uncharacterized protein</fullName>
    </submittedName>
</protein>
<dbReference type="AlphaFoldDB" id="A0A4C1TBR0"/>
<name>A0A4C1TBR0_EUMVA</name>
<feature type="region of interest" description="Disordered" evidence="1">
    <location>
        <begin position="171"/>
        <end position="192"/>
    </location>
</feature>
<reference evidence="2 3" key="1">
    <citation type="journal article" date="2019" name="Commun. Biol.">
        <title>The bagworm genome reveals a unique fibroin gene that provides high tensile strength.</title>
        <authorList>
            <person name="Kono N."/>
            <person name="Nakamura H."/>
            <person name="Ohtoshi R."/>
            <person name="Tomita M."/>
            <person name="Numata K."/>
            <person name="Arakawa K."/>
        </authorList>
    </citation>
    <scope>NUCLEOTIDE SEQUENCE [LARGE SCALE GENOMIC DNA]</scope>
</reference>
<feature type="compositionally biased region" description="Basic residues" evidence="1">
    <location>
        <begin position="222"/>
        <end position="237"/>
    </location>
</feature>
<feature type="compositionally biased region" description="Basic residues" evidence="1">
    <location>
        <begin position="1"/>
        <end position="10"/>
    </location>
</feature>
<keyword evidence="3" id="KW-1185">Reference proteome</keyword>
<feature type="compositionally biased region" description="Basic and acidic residues" evidence="1">
    <location>
        <begin position="253"/>
        <end position="275"/>
    </location>
</feature>